<gene>
    <name evidence="2" type="ORF">HPB48_023865</name>
</gene>
<evidence type="ECO:0000256" key="1">
    <source>
        <dbReference type="SAM" id="MobiDB-lite"/>
    </source>
</evidence>
<feature type="compositionally biased region" description="Basic residues" evidence="1">
    <location>
        <begin position="66"/>
        <end position="78"/>
    </location>
</feature>
<feature type="region of interest" description="Disordered" evidence="1">
    <location>
        <begin position="1"/>
        <end position="123"/>
    </location>
</feature>
<name>A0A9J6H7V1_HAELO</name>
<reference evidence="2 3" key="1">
    <citation type="journal article" date="2020" name="Cell">
        <title>Large-Scale Comparative Analyses of Tick Genomes Elucidate Their Genetic Diversity and Vector Capacities.</title>
        <authorList>
            <consortium name="Tick Genome and Microbiome Consortium (TIGMIC)"/>
            <person name="Jia N."/>
            <person name="Wang J."/>
            <person name="Shi W."/>
            <person name="Du L."/>
            <person name="Sun Y."/>
            <person name="Zhan W."/>
            <person name="Jiang J.F."/>
            <person name="Wang Q."/>
            <person name="Zhang B."/>
            <person name="Ji P."/>
            <person name="Bell-Sakyi L."/>
            <person name="Cui X.M."/>
            <person name="Yuan T.T."/>
            <person name="Jiang B.G."/>
            <person name="Yang W.F."/>
            <person name="Lam T.T."/>
            <person name="Chang Q.C."/>
            <person name="Ding S.J."/>
            <person name="Wang X.J."/>
            <person name="Zhu J.G."/>
            <person name="Ruan X.D."/>
            <person name="Zhao L."/>
            <person name="Wei J.T."/>
            <person name="Ye R.Z."/>
            <person name="Que T.C."/>
            <person name="Du C.H."/>
            <person name="Zhou Y.H."/>
            <person name="Cheng J.X."/>
            <person name="Dai P.F."/>
            <person name="Guo W.B."/>
            <person name="Han X.H."/>
            <person name="Huang E.J."/>
            <person name="Li L.F."/>
            <person name="Wei W."/>
            <person name="Gao Y.C."/>
            <person name="Liu J.Z."/>
            <person name="Shao H.Z."/>
            <person name="Wang X."/>
            <person name="Wang C.C."/>
            <person name="Yang T.C."/>
            <person name="Huo Q.B."/>
            <person name="Li W."/>
            <person name="Chen H.Y."/>
            <person name="Chen S.E."/>
            <person name="Zhou L.G."/>
            <person name="Ni X.B."/>
            <person name="Tian J.H."/>
            <person name="Sheng Y."/>
            <person name="Liu T."/>
            <person name="Pan Y.S."/>
            <person name="Xia L.Y."/>
            <person name="Li J."/>
            <person name="Zhao F."/>
            <person name="Cao W.C."/>
        </authorList>
    </citation>
    <scope>NUCLEOTIDE SEQUENCE [LARGE SCALE GENOMIC DNA]</scope>
    <source>
        <strain evidence="2">HaeL-2018</strain>
    </source>
</reference>
<comment type="caution">
    <text evidence="2">The sequence shown here is derived from an EMBL/GenBank/DDBJ whole genome shotgun (WGS) entry which is preliminary data.</text>
</comment>
<evidence type="ECO:0000313" key="2">
    <source>
        <dbReference type="EMBL" id="KAH9383130.1"/>
    </source>
</evidence>
<evidence type="ECO:0000313" key="3">
    <source>
        <dbReference type="Proteomes" id="UP000821853"/>
    </source>
</evidence>
<feature type="compositionally biased region" description="Basic and acidic residues" evidence="1">
    <location>
        <begin position="39"/>
        <end position="50"/>
    </location>
</feature>
<protein>
    <submittedName>
        <fullName evidence="2">Uncharacterized protein</fullName>
    </submittedName>
</protein>
<organism evidence="2 3">
    <name type="scientific">Haemaphysalis longicornis</name>
    <name type="common">Bush tick</name>
    <dbReference type="NCBI Taxonomy" id="44386"/>
    <lineage>
        <taxon>Eukaryota</taxon>
        <taxon>Metazoa</taxon>
        <taxon>Ecdysozoa</taxon>
        <taxon>Arthropoda</taxon>
        <taxon>Chelicerata</taxon>
        <taxon>Arachnida</taxon>
        <taxon>Acari</taxon>
        <taxon>Parasitiformes</taxon>
        <taxon>Ixodida</taxon>
        <taxon>Ixodoidea</taxon>
        <taxon>Ixodidae</taxon>
        <taxon>Haemaphysalinae</taxon>
        <taxon>Haemaphysalis</taxon>
    </lineage>
</organism>
<dbReference type="AlphaFoldDB" id="A0A9J6H7V1"/>
<proteinExistence type="predicted"/>
<accession>A0A9J6H7V1</accession>
<sequence length="152" mass="17024">MGNGRRREEGGKSTTGNNPVGNGIPAGQLVFQATAGEELPPKKQAKETKQKQRHSRATSRGVWQLARRKRPRRERAGRRCSSFTQPLLAREGPSDDRANKRHRGESTEKSRQKQKQNKSRVLERPFWRAVSRMVLNGAGVVNGAFGPRRDSA</sequence>
<dbReference type="EMBL" id="JABSTR010000977">
    <property type="protein sequence ID" value="KAH9383130.1"/>
    <property type="molecule type" value="Genomic_DNA"/>
</dbReference>
<dbReference type="VEuPathDB" id="VectorBase:HLOH_040235"/>
<dbReference type="Proteomes" id="UP000821853">
    <property type="component" value="Unassembled WGS sequence"/>
</dbReference>
<feature type="compositionally biased region" description="Basic and acidic residues" evidence="1">
    <location>
        <begin position="1"/>
        <end position="11"/>
    </location>
</feature>
<feature type="compositionally biased region" description="Basic and acidic residues" evidence="1">
    <location>
        <begin position="92"/>
        <end position="111"/>
    </location>
</feature>
<keyword evidence="3" id="KW-1185">Reference proteome</keyword>